<keyword evidence="1" id="KW-0812">Transmembrane</keyword>
<keyword evidence="1" id="KW-0472">Membrane</keyword>
<keyword evidence="3" id="KW-1185">Reference proteome</keyword>
<evidence type="ECO:0000256" key="1">
    <source>
        <dbReference type="SAM" id="Phobius"/>
    </source>
</evidence>
<dbReference type="SUPFAM" id="SSF49464">
    <property type="entry name" value="Carboxypeptidase regulatory domain-like"/>
    <property type="match status" value="1"/>
</dbReference>
<keyword evidence="1" id="KW-1133">Transmembrane helix</keyword>
<name>A0ABR7Y105_9SPHI</name>
<gene>
    <name evidence="2" type="ORF">H8B17_05250</name>
</gene>
<protein>
    <recommendedName>
        <fullName evidence="4">Carboxypeptidase-like regulatory domain-containing protein</fullName>
    </recommendedName>
</protein>
<dbReference type="Proteomes" id="UP000606494">
    <property type="component" value="Unassembled WGS sequence"/>
</dbReference>
<proteinExistence type="predicted"/>
<dbReference type="InterPro" id="IPR008969">
    <property type="entry name" value="CarboxyPept-like_regulatory"/>
</dbReference>
<feature type="transmembrane region" description="Helical" evidence="1">
    <location>
        <begin position="21"/>
        <end position="40"/>
    </location>
</feature>
<organism evidence="2 3">
    <name type="scientific">Sphingobacterium arenae</name>
    <dbReference type="NCBI Taxonomy" id="1280598"/>
    <lineage>
        <taxon>Bacteria</taxon>
        <taxon>Pseudomonadati</taxon>
        <taxon>Bacteroidota</taxon>
        <taxon>Sphingobacteriia</taxon>
        <taxon>Sphingobacteriales</taxon>
        <taxon>Sphingobacteriaceae</taxon>
        <taxon>Sphingobacterium</taxon>
    </lineage>
</organism>
<evidence type="ECO:0000313" key="2">
    <source>
        <dbReference type="EMBL" id="MBD1424983.1"/>
    </source>
</evidence>
<reference evidence="2 3" key="1">
    <citation type="submission" date="2020-08" db="EMBL/GenBank/DDBJ databases">
        <title>Sphingobacterium sp. DN00404 isolated from aquaculture water.</title>
        <authorList>
            <person name="Zhang M."/>
        </authorList>
    </citation>
    <scope>NUCLEOTIDE SEQUENCE [LARGE SCALE GENOMIC DNA]</scope>
    <source>
        <strain evidence="2 3">KCTC 32294</strain>
    </source>
</reference>
<dbReference type="EMBL" id="JACNYK010000001">
    <property type="protein sequence ID" value="MBD1424983.1"/>
    <property type="molecule type" value="Genomic_DNA"/>
</dbReference>
<dbReference type="RefSeq" id="WP_190308074.1">
    <property type="nucleotide sequence ID" value="NZ_JACNYK010000001.1"/>
</dbReference>
<evidence type="ECO:0008006" key="4">
    <source>
        <dbReference type="Google" id="ProtNLM"/>
    </source>
</evidence>
<evidence type="ECO:0000313" key="3">
    <source>
        <dbReference type="Proteomes" id="UP000606494"/>
    </source>
</evidence>
<comment type="caution">
    <text evidence="2">The sequence shown here is derived from an EMBL/GenBank/DDBJ whole genome shotgun (WGS) entry which is preliminary data.</text>
</comment>
<sequence length="578" mass="64168">MSKYADVIKHLKIILYIIRKSKLFLVSAVIVVFNYLPVFAQNRLSNNIQLPKFEGASMRDVFEILKKDQAVLFSYDSKLLDLDKEVFVGSYQGTLIDYLEKLLGKQYSFNETNSHIIIRYAPQQMNLSTVDLDTTKNNRTRISGYVKDIRTDIPVSFATVYDRTTYQAATLTNKRGYFELDVKHPEATFTIALSKENYRDTMLVLLLPVEVSLSGKERKTGYYYASDSSKMISNTAFGRFFTSSRQRIQNLNLGGFFVYSPFQVSMTPGLSTHGLFNSQVVNKFSLNIIGGYTAGVNGTEIAGAFNVNQFDMHGLQFAGLFNVVGGDVKGFQAAGISNVGLNKLAGAQFAGGWNSADTALSGIQLTGGINKVNYAPKNLQFAGVMNLAKDEIGSQLAGGINVAKKVHGVQFAVVNVADSSDYPIGVFNWIRNGSRQLSVGIDESRFTNLNFKSGGRVLYSVLGIGAYLSYHDVKYGIEAGIGAHLLRRTTFTLSTELVHRTHFDKDFKYIDPNRSSLRLVPAINLSRHLQVYAAPSLTYAEAVNPMQEARGRVWRFWGADQRRNTFHGGGTIGLTYIF</sequence>
<accession>A0ABR7Y105</accession>